<evidence type="ECO:0000313" key="1">
    <source>
        <dbReference type="EMBL" id="PWB70570.1"/>
    </source>
</evidence>
<evidence type="ECO:0000313" key="2">
    <source>
        <dbReference type="Proteomes" id="UP000250918"/>
    </source>
</evidence>
<protein>
    <submittedName>
        <fullName evidence="1">Osmotically inducible protein OsmC</fullName>
    </submittedName>
</protein>
<name>A0A855X416_9BACT</name>
<dbReference type="SUPFAM" id="SSF82784">
    <property type="entry name" value="OsmC-like"/>
    <property type="match status" value="1"/>
</dbReference>
<dbReference type="InterPro" id="IPR015946">
    <property type="entry name" value="KH_dom-like_a/b"/>
</dbReference>
<organism evidence="1 2">
    <name type="scientific">candidate division GN15 bacterium</name>
    <dbReference type="NCBI Taxonomy" id="2072418"/>
    <lineage>
        <taxon>Bacteria</taxon>
        <taxon>candidate division GN15</taxon>
    </lineage>
</organism>
<dbReference type="InterPro" id="IPR003718">
    <property type="entry name" value="OsmC/Ohr_fam"/>
</dbReference>
<dbReference type="EMBL" id="PQAP01000141">
    <property type="protein sequence ID" value="PWB70570.1"/>
    <property type="molecule type" value="Genomic_DNA"/>
</dbReference>
<dbReference type="PANTHER" id="PTHR34352:SF1">
    <property type="entry name" value="PROTEIN YHFA"/>
    <property type="match status" value="1"/>
</dbReference>
<dbReference type="InterPro" id="IPR036102">
    <property type="entry name" value="OsmC/Ohrsf"/>
</dbReference>
<sequence length="140" mass="15463">MMTIKMDWAGGLKFKGESAFGHEIITDAALASGGEEAGYKPSELVLFGLAGCTGMDVIRILEKQKQDVTALEVEVVGHHDEKNYPRPFHTVEVKFNVHGRNIDREKLERAIELSEEKYCIVGQTIKNAGKVVSSYEIVPA</sequence>
<accession>A0A855X416</accession>
<dbReference type="Proteomes" id="UP000250918">
    <property type="component" value="Unassembled WGS sequence"/>
</dbReference>
<dbReference type="Pfam" id="PF02566">
    <property type="entry name" value="OsmC"/>
    <property type="match status" value="1"/>
</dbReference>
<dbReference type="Gene3D" id="3.30.300.20">
    <property type="match status" value="1"/>
</dbReference>
<gene>
    <name evidence="1" type="ORF">C3F09_08970</name>
</gene>
<dbReference type="PANTHER" id="PTHR34352">
    <property type="entry name" value="PROTEIN YHFA"/>
    <property type="match status" value="1"/>
</dbReference>
<comment type="caution">
    <text evidence="1">The sequence shown here is derived from an EMBL/GenBank/DDBJ whole genome shotgun (WGS) entry which is preliminary data.</text>
</comment>
<proteinExistence type="predicted"/>
<reference evidence="1 2" key="1">
    <citation type="journal article" date="2018" name="ISME J.">
        <title>A methanotrophic archaeon couples anaerobic oxidation of methane to Fe(III) reduction.</title>
        <authorList>
            <person name="Cai C."/>
            <person name="Leu A.O."/>
            <person name="Xie G.J."/>
            <person name="Guo J."/>
            <person name="Feng Y."/>
            <person name="Zhao J.X."/>
            <person name="Tyson G.W."/>
            <person name="Yuan Z."/>
            <person name="Hu S."/>
        </authorList>
    </citation>
    <scope>NUCLEOTIDE SEQUENCE [LARGE SCALE GENOMIC DNA]</scope>
    <source>
        <strain evidence="1">FeB_12</strain>
    </source>
</reference>
<dbReference type="AlphaFoldDB" id="A0A855X416"/>